<organism evidence="2 3">
    <name type="scientific">Shinella sumterensis</name>
    <dbReference type="NCBI Taxonomy" id="1967501"/>
    <lineage>
        <taxon>Bacteria</taxon>
        <taxon>Pseudomonadati</taxon>
        <taxon>Pseudomonadota</taxon>
        <taxon>Alphaproteobacteria</taxon>
        <taxon>Hyphomicrobiales</taxon>
        <taxon>Rhizobiaceae</taxon>
        <taxon>Shinella</taxon>
    </lineage>
</organism>
<keyword evidence="3" id="KW-1185">Reference proteome</keyword>
<evidence type="ECO:0000259" key="1">
    <source>
        <dbReference type="Pfam" id="PF06527"/>
    </source>
</evidence>
<evidence type="ECO:0000313" key="3">
    <source>
        <dbReference type="Proteomes" id="UP001234585"/>
    </source>
</evidence>
<dbReference type="RefSeq" id="WP_306037752.1">
    <property type="nucleotide sequence ID" value="NZ_CP132302.1"/>
</dbReference>
<dbReference type="EMBL" id="CP132302">
    <property type="protein sequence ID" value="WLR97838.1"/>
    <property type="molecule type" value="Genomic_DNA"/>
</dbReference>
<accession>A0AA50CKW3</accession>
<dbReference type="Proteomes" id="UP001234585">
    <property type="component" value="Chromosome"/>
</dbReference>
<proteinExistence type="predicted"/>
<feature type="domain" description="TniQ" evidence="1">
    <location>
        <begin position="9"/>
        <end position="140"/>
    </location>
</feature>
<evidence type="ECO:0000313" key="2">
    <source>
        <dbReference type="EMBL" id="WLR97838.1"/>
    </source>
</evidence>
<dbReference type="InterPro" id="IPR009492">
    <property type="entry name" value="TniQ"/>
</dbReference>
<sequence>MRLRNPVEFRNGEARLSLTSRLAAANGFKSMHNFVTITGTSIRSIHFGEPDAIAMLSGWSGFDPEVLSAHRLKTVQQGATWKLGEAMMSRDMLPGYRHRYCPKCVACDLTERENDSHLGAYVRVTWTTRAIRHCPQHGCSIVEERCEPHELGDFARFVSAHRDRIMAQSAAAKPARAFELDRYIEGRIRGHTANAYLDGLETFVAFDLCKYLGNFHRANFDSGRPPGPRPGETEEGFVIASSGPARIEAVVAEAIDRVKPQASEAKSVFGKLRVWLLRNYQRTEYSSVVELFQDIAERHMPLGPEDVFVLPTRKRHLHSLRSASIEYNLMEERVYQLLLRAGLVQKSDLPSSRIYFDAEKGNRVLAEAAETLNTSDIARHLGIDIDVARTILDAGLIPRVENVGRSRVYSRVRLEDYNAFYAKLDIRILDTGQSTELVDTPAACMRARCRNPEIFELAVQGQIKLYRSRDSDGALLGLKVDPAELREAIVEKRRRIAAARRRDDNSSLFAGDNLIDGEDITRRLKASGCTGHELLKLGFLEQVDAVCPTTWRKKKYTTRKSLATFMKHHVSLSGLANECGTPPRLLRHKLYDLGIRPIFEQSEVGSRTAEFYRRADIRKYL</sequence>
<dbReference type="AlphaFoldDB" id="A0AA50CKW3"/>
<name>A0AA50CKW3_9HYPH</name>
<dbReference type="Pfam" id="PF06527">
    <property type="entry name" value="TniQ"/>
    <property type="match status" value="1"/>
</dbReference>
<protein>
    <submittedName>
        <fullName evidence="2">TniQ family protein</fullName>
    </submittedName>
</protein>
<gene>
    <name evidence="2" type="ORF">Q9313_02070</name>
</gene>
<reference evidence="2 3" key="1">
    <citation type="submission" date="2023-08" db="EMBL/GenBank/DDBJ databases">
        <title>Pathogen: clinical or host-associated sample.</title>
        <authorList>
            <person name="Hergert J."/>
            <person name="Casey R."/>
            <person name="Wagner J."/>
            <person name="Young E.L."/>
            <person name="Oakeson K.F."/>
        </authorList>
    </citation>
    <scope>NUCLEOTIDE SEQUENCE [LARGE SCALE GENOMIC DNA]</scope>
    <source>
        <strain evidence="2 3">1760953</strain>
    </source>
</reference>